<reference evidence="1 2" key="1">
    <citation type="submission" date="2018-11" db="EMBL/GenBank/DDBJ databases">
        <authorList>
            <consortium name="Pathogen Informatics"/>
        </authorList>
    </citation>
    <scope>NUCLEOTIDE SEQUENCE [LARGE SCALE GENOMIC DNA]</scope>
</reference>
<evidence type="ECO:0000313" key="2">
    <source>
        <dbReference type="Proteomes" id="UP000270094"/>
    </source>
</evidence>
<dbReference type="EMBL" id="UYYB01096892">
    <property type="protein sequence ID" value="VDM76384.1"/>
    <property type="molecule type" value="Genomic_DNA"/>
</dbReference>
<evidence type="ECO:0000313" key="1">
    <source>
        <dbReference type="EMBL" id="VDM76384.1"/>
    </source>
</evidence>
<sequence>MLRHRRHESIKIRVMHPAAGLQGVKEVTLPQGDSRRRVSSGGRRRLEEAVRRRLQVRTGKMHEEQNKANLEGATSSSLQEKVTSFIPLYFCLQFQPHRNWRQKSIGWLRKDDFCSRTLRMGCASNSRQEEKRKDLFMCGLLDRTKRCIAAASAPVAHC</sequence>
<dbReference type="AlphaFoldDB" id="A0A3P7JE38"/>
<dbReference type="Proteomes" id="UP000270094">
    <property type="component" value="Unassembled WGS sequence"/>
</dbReference>
<keyword evidence="2" id="KW-1185">Reference proteome</keyword>
<protein>
    <submittedName>
        <fullName evidence="1">Uncharacterized protein</fullName>
    </submittedName>
</protein>
<proteinExistence type="predicted"/>
<accession>A0A3P7JE38</accession>
<organism evidence="1 2">
    <name type="scientific">Strongylus vulgaris</name>
    <name type="common">Blood worm</name>
    <dbReference type="NCBI Taxonomy" id="40348"/>
    <lineage>
        <taxon>Eukaryota</taxon>
        <taxon>Metazoa</taxon>
        <taxon>Ecdysozoa</taxon>
        <taxon>Nematoda</taxon>
        <taxon>Chromadorea</taxon>
        <taxon>Rhabditida</taxon>
        <taxon>Rhabditina</taxon>
        <taxon>Rhabditomorpha</taxon>
        <taxon>Strongyloidea</taxon>
        <taxon>Strongylidae</taxon>
        <taxon>Strongylus</taxon>
    </lineage>
</organism>
<gene>
    <name evidence="1" type="ORF">SVUK_LOCUS11382</name>
</gene>
<name>A0A3P7JE38_STRVU</name>